<protein>
    <submittedName>
        <fullName evidence="7">Membrane protein involved in the export of O-antigen and teichoic acid</fullName>
    </submittedName>
</protein>
<comment type="subcellular location">
    <subcellularLocation>
        <location evidence="1">Cell membrane</location>
        <topology evidence="1">Multi-pass membrane protein</topology>
    </subcellularLocation>
</comment>
<dbReference type="OrthoDB" id="650636at2"/>
<keyword evidence="2" id="KW-1003">Cell membrane</keyword>
<dbReference type="RefSeq" id="WP_089682292.1">
    <property type="nucleotide sequence ID" value="NZ_FNFO01000004.1"/>
</dbReference>
<dbReference type="GO" id="GO:0005886">
    <property type="term" value="C:plasma membrane"/>
    <property type="evidence" value="ECO:0007669"/>
    <property type="project" value="UniProtKB-SubCell"/>
</dbReference>
<reference evidence="7 8" key="1">
    <citation type="submission" date="2016-10" db="EMBL/GenBank/DDBJ databases">
        <authorList>
            <person name="de Groot N.N."/>
        </authorList>
    </citation>
    <scope>NUCLEOTIDE SEQUENCE [LARGE SCALE GENOMIC DNA]</scope>
    <source>
        <strain evidence="7 8">DSM 25186</strain>
    </source>
</reference>
<feature type="transmembrane region" description="Helical" evidence="6">
    <location>
        <begin position="336"/>
        <end position="356"/>
    </location>
</feature>
<proteinExistence type="predicted"/>
<feature type="transmembrane region" description="Helical" evidence="6">
    <location>
        <begin position="12"/>
        <end position="36"/>
    </location>
</feature>
<dbReference type="EMBL" id="FNFO01000004">
    <property type="protein sequence ID" value="SDL07303.1"/>
    <property type="molecule type" value="Genomic_DNA"/>
</dbReference>
<dbReference type="InterPro" id="IPR050833">
    <property type="entry name" value="Poly_Biosynth_Transport"/>
</dbReference>
<accession>A0A1G9H4A8</accession>
<dbReference type="STRING" id="1075417.SAMN05421823_104302"/>
<feature type="transmembrane region" description="Helical" evidence="6">
    <location>
        <begin position="121"/>
        <end position="143"/>
    </location>
</feature>
<name>A0A1G9H4A8_9BACT</name>
<feature type="transmembrane region" description="Helical" evidence="6">
    <location>
        <begin position="394"/>
        <end position="415"/>
    </location>
</feature>
<evidence type="ECO:0000256" key="5">
    <source>
        <dbReference type="ARBA" id="ARBA00023136"/>
    </source>
</evidence>
<dbReference type="PANTHER" id="PTHR30250:SF26">
    <property type="entry name" value="PSMA PROTEIN"/>
    <property type="match status" value="1"/>
</dbReference>
<keyword evidence="8" id="KW-1185">Reference proteome</keyword>
<feature type="transmembrane region" description="Helical" evidence="6">
    <location>
        <begin position="258"/>
        <end position="281"/>
    </location>
</feature>
<feature type="transmembrane region" description="Helical" evidence="6">
    <location>
        <begin position="368"/>
        <end position="388"/>
    </location>
</feature>
<dbReference type="AlphaFoldDB" id="A0A1G9H4A8"/>
<gene>
    <name evidence="7" type="ORF">SAMN05421823_104302</name>
</gene>
<sequence>MRTYASVSSYWFTSGTYMLLQQVASLFFGFGGFYLLVRTLTKEEFGTWTLFYTIAAFVELARNGLVQNAQIKFTAMLKGEGGYGRVMTASLVLNVLFTVLVCGLLYLTAPVIDRWTGAPQLSIMFLYFTLTVVASIPISQCNYAQQSNLDLRGVFFSNFTRLVTFFVVIVVAVVSELEISLWQLVIAQGICTGLGSVVAVLISRKYLRFSRHIDWPLMLRLFHYGKFSFGTNVGSMLSGIVTQVLLSSLLSPVAVGLFGIAFRVNTLVEVPIVTLATVLFPKSAKRAEEEGLPAVKYLYERSVACLLAFCLPALLLVEFFAEPIVTLIAGSEYREAAPLLRISILLILLVPFSRQFGVVIDSIGKPDLNFYLLIGRTALTIALSYGLINTSGIPGALWGTLLAMAVNVVVVLFILRKEMRVRLKNIVYYFKQFYRKDVWSMTHQVFGMVFKQAA</sequence>
<dbReference type="Pfam" id="PF13440">
    <property type="entry name" value="Polysacc_synt_3"/>
    <property type="match status" value="1"/>
</dbReference>
<keyword evidence="4 6" id="KW-1133">Transmembrane helix</keyword>
<feature type="transmembrane region" description="Helical" evidence="6">
    <location>
        <begin position="86"/>
        <end position="109"/>
    </location>
</feature>
<evidence type="ECO:0000256" key="2">
    <source>
        <dbReference type="ARBA" id="ARBA00022475"/>
    </source>
</evidence>
<evidence type="ECO:0000256" key="1">
    <source>
        <dbReference type="ARBA" id="ARBA00004651"/>
    </source>
</evidence>
<keyword evidence="3 6" id="KW-0812">Transmembrane</keyword>
<dbReference type="Proteomes" id="UP000198510">
    <property type="component" value="Unassembled WGS sequence"/>
</dbReference>
<keyword evidence="5 6" id="KW-0472">Membrane</keyword>
<evidence type="ECO:0000256" key="3">
    <source>
        <dbReference type="ARBA" id="ARBA00022692"/>
    </source>
</evidence>
<feature type="transmembrane region" description="Helical" evidence="6">
    <location>
        <begin position="224"/>
        <end position="246"/>
    </location>
</feature>
<evidence type="ECO:0000313" key="8">
    <source>
        <dbReference type="Proteomes" id="UP000198510"/>
    </source>
</evidence>
<evidence type="ECO:0000256" key="6">
    <source>
        <dbReference type="SAM" id="Phobius"/>
    </source>
</evidence>
<organism evidence="7 8">
    <name type="scientific">Catalinimonas alkaloidigena</name>
    <dbReference type="NCBI Taxonomy" id="1075417"/>
    <lineage>
        <taxon>Bacteria</taxon>
        <taxon>Pseudomonadati</taxon>
        <taxon>Bacteroidota</taxon>
        <taxon>Cytophagia</taxon>
        <taxon>Cytophagales</taxon>
        <taxon>Catalimonadaceae</taxon>
        <taxon>Catalinimonas</taxon>
    </lineage>
</organism>
<dbReference type="PANTHER" id="PTHR30250">
    <property type="entry name" value="PST FAMILY PREDICTED COLANIC ACID TRANSPORTER"/>
    <property type="match status" value="1"/>
</dbReference>
<evidence type="ECO:0000256" key="4">
    <source>
        <dbReference type="ARBA" id="ARBA00022989"/>
    </source>
</evidence>
<evidence type="ECO:0000313" key="7">
    <source>
        <dbReference type="EMBL" id="SDL07303.1"/>
    </source>
</evidence>
<feature type="transmembrane region" description="Helical" evidence="6">
    <location>
        <begin position="155"/>
        <end position="175"/>
    </location>
</feature>
<feature type="transmembrane region" description="Helical" evidence="6">
    <location>
        <begin position="181"/>
        <end position="203"/>
    </location>
</feature>
<feature type="transmembrane region" description="Helical" evidence="6">
    <location>
        <begin position="302"/>
        <end position="321"/>
    </location>
</feature>